<dbReference type="Pfam" id="PF04892">
    <property type="entry name" value="VanZ"/>
    <property type="match status" value="1"/>
</dbReference>
<comment type="caution">
    <text evidence="3">The sequence shown here is derived from an EMBL/GenBank/DDBJ whole genome shotgun (WGS) entry which is preliminary data.</text>
</comment>
<evidence type="ECO:0000256" key="1">
    <source>
        <dbReference type="SAM" id="Phobius"/>
    </source>
</evidence>
<gene>
    <name evidence="3" type="ORF">L2737_15680</name>
</gene>
<dbReference type="Proteomes" id="UP001202134">
    <property type="component" value="Unassembled WGS sequence"/>
</dbReference>
<dbReference type="EMBL" id="JAKIKU010000009">
    <property type="protein sequence ID" value="MCL1046753.1"/>
    <property type="molecule type" value="Genomic_DNA"/>
</dbReference>
<dbReference type="PANTHER" id="PTHR28008:SF1">
    <property type="entry name" value="DOMAIN PROTEIN, PUTATIVE (AFU_ORTHOLOGUE AFUA_3G10980)-RELATED"/>
    <property type="match status" value="1"/>
</dbReference>
<name>A0ABT0KSC3_9GAMM</name>
<reference evidence="3 4" key="1">
    <citation type="submission" date="2022-01" db="EMBL/GenBank/DDBJ databases">
        <title>Whole genome-based taxonomy of the Shewanellaceae.</title>
        <authorList>
            <person name="Martin-Rodriguez A.J."/>
        </authorList>
    </citation>
    <scope>NUCLEOTIDE SEQUENCE [LARGE SCALE GENOMIC DNA]</scope>
    <source>
        <strain evidence="3 4">DSM 24955</strain>
    </source>
</reference>
<feature type="transmembrane region" description="Helical" evidence="1">
    <location>
        <begin position="73"/>
        <end position="90"/>
    </location>
</feature>
<feature type="transmembrane region" description="Helical" evidence="1">
    <location>
        <begin position="29"/>
        <end position="53"/>
    </location>
</feature>
<evidence type="ECO:0000259" key="2">
    <source>
        <dbReference type="Pfam" id="PF04892"/>
    </source>
</evidence>
<accession>A0ABT0KSC3</accession>
<feature type="domain" description="VanZ-like" evidence="2">
    <location>
        <begin position="60"/>
        <end position="147"/>
    </location>
</feature>
<keyword evidence="1" id="KW-1133">Transmembrane helix</keyword>
<evidence type="ECO:0000313" key="4">
    <source>
        <dbReference type="Proteomes" id="UP001202134"/>
    </source>
</evidence>
<keyword evidence="1" id="KW-0812">Transmembrane</keyword>
<proteinExistence type="predicted"/>
<organism evidence="3 4">
    <name type="scientific">Shewanella electrodiphila</name>
    <dbReference type="NCBI Taxonomy" id="934143"/>
    <lineage>
        <taxon>Bacteria</taxon>
        <taxon>Pseudomonadati</taxon>
        <taxon>Pseudomonadota</taxon>
        <taxon>Gammaproteobacteria</taxon>
        <taxon>Alteromonadales</taxon>
        <taxon>Shewanellaceae</taxon>
        <taxon>Shewanella</taxon>
    </lineage>
</organism>
<dbReference type="NCBIfam" id="NF037970">
    <property type="entry name" value="vanZ_1"/>
    <property type="match status" value="1"/>
</dbReference>
<protein>
    <submittedName>
        <fullName evidence="3">VanZ family protein</fullName>
    </submittedName>
</protein>
<dbReference type="PANTHER" id="PTHR28008">
    <property type="entry name" value="DOMAIN PROTEIN, PUTATIVE (AFU_ORTHOLOGUE AFUA_3G10980)-RELATED"/>
    <property type="match status" value="1"/>
</dbReference>
<dbReference type="RefSeq" id="WP_248956325.1">
    <property type="nucleotide sequence ID" value="NZ_JAKIKU010000009.1"/>
</dbReference>
<sequence>MQNTPEKLPLHKISLDNYHLNYHLNYRQIINVACILVCVSFSLFIGWIIYQANTGGSNVFFDLVRTIPYGDKIGHFCLFGLLTTMGLLASRLAHFSFRNIRIYYAVLVVSIFVLVEEISQGFISTRTFDLSDLLADALGITLCSFITIKLFTRYTYS</sequence>
<feature type="transmembrane region" description="Helical" evidence="1">
    <location>
        <begin position="134"/>
        <end position="152"/>
    </location>
</feature>
<evidence type="ECO:0000313" key="3">
    <source>
        <dbReference type="EMBL" id="MCL1046753.1"/>
    </source>
</evidence>
<keyword evidence="1" id="KW-0472">Membrane</keyword>
<dbReference type="InterPro" id="IPR006976">
    <property type="entry name" value="VanZ-like"/>
</dbReference>
<keyword evidence="4" id="KW-1185">Reference proteome</keyword>
<feature type="transmembrane region" description="Helical" evidence="1">
    <location>
        <begin position="102"/>
        <end position="122"/>
    </location>
</feature>